<keyword evidence="10" id="KW-1185">Reference proteome</keyword>
<dbReference type="OrthoDB" id="44736at2759"/>
<evidence type="ECO:0000256" key="1">
    <source>
        <dbReference type="ARBA" id="ARBA00006296"/>
    </source>
</evidence>
<evidence type="ECO:0000259" key="8">
    <source>
        <dbReference type="PROSITE" id="PS50826"/>
    </source>
</evidence>
<sequence>MAMSFVKSLTVTAAKQGYQNKAGEPDTVSDTEDEENPRFDGLPNGDLKTDKEVSYNMFDSGKEYCSYKPTSGGAFSLLPPSMWPQDILAAFSQPEDSQPPHHFDEYGFIIESQGSEVCSERSGDEQHIEENTIHSHINDECVVVSSGKRIENELRNKWIAYIEFNYNEAALPNMRWSQVELQMRHGKVLDELVKGGLPHSMRPQLWMRFSKGMTLCSNSKWTYAQMCDKSNHVQPLSDHQIIRVLPSNACFANSSSIGIERLRRILRVIKWLQRSGSNPISPSHESINIGVIAAYLLLVCEEEEAFWLTLSSANELKSFEHQAILKQLIAKYCSKLDVILKQDDLDISLITIHWFSGLYSGFIPKTSVLCRLWDLYFYYGSIVLFQLAIGLLTEKSDYLINCKDSAAVFNTISDLPSHINSVDTLIKYWSLGSKFVDHIKPQLNLSKCSELSTSLSLLALPSFSNSNANENDVKTKNIRQTSMLMELHDAIIAIAKHFEAHISGFKANLIPDYSNVEHFDDDEDYSEMRRSTQRYRRAKALVDFQRHDSDELGFRKNDIITIISERDEHCWVGEINGHRGWFPAKFVELLNERHGEYSVAGDDGAVPFINDLVRGRLCSALKSIFFYGLKKTLFIAVHPWNIIETIASACIESDFNSVYSRLVLTRTFRLDEFARVLTPSEMLYRSIAFINVTHEKEPMDVKFRSLITVALNQQILHDWFTVICATQPHIVAKYYYNWSYINSPVWKLIKAELK</sequence>
<dbReference type="Proteomes" id="UP000288716">
    <property type="component" value="Unassembled WGS sequence"/>
</dbReference>
<protein>
    <recommendedName>
        <fullName evidence="3">RUN and TBC1 domain-containing protein 3</fullName>
    </recommendedName>
</protein>
<proteinExistence type="inferred from homology"/>
<evidence type="ECO:0000256" key="3">
    <source>
        <dbReference type="ARBA" id="ARBA00030864"/>
    </source>
</evidence>
<dbReference type="SUPFAM" id="SSF50044">
    <property type="entry name" value="SH3-domain"/>
    <property type="match status" value="1"/>
</dbReference>
<dbReference type="PROSITE" id="PS50826">
    <property type="entry name" value="RUN"/>
    <property type="match status" value="1"/>
</dbReference>
<feature type="domain" description="SH3" evidence="6">
    <location>
        <begin position="533"/>
        <end position="592"/>
    </location>
</feature>
<feature type="domain" description="RUN" evidence="8">
    <location>
        <begin position="608"/>
        <end position="754"/>
    </location>
</feature>
<evidence type="ECO:0000313" key="9">
    <source>
        <dbReference type="EMBL" id="RWS28615.1"/>
    </source>
</evidence>
<dbReference type="Pfam" id="PF00566">
    <property type="entry name" value="RabGAP-TBC"/>
    <property type="match status" value="1"/>
</dbReference>
<dbReference type="PROSITE" id="PS50002">
    <property type="entry name" value="SH3"/>
    <property type="match status" value="1"/>
</dbReference>
<dbReference type="InterPro" id="IPR036028">
    <property type="entry name" value="SH3-like_dom_sf"/>
</dbReference>
<feature type="region of interest" description="Disordered" evidence="5">
    <location>
        <begin position="16"/>
        <end position="46"/>
    </location>
</feature>
<dbReference type="InterPro" id="IPR004012">
    <property type="entry name" value="Run_dom"/>
</dbReference>
<evidence type="ECO:0000259" key="7">
    <source>
        <dbReference type="PROSITE" id="PS50086"/>
    </source>
</evidence>
<dbReference type="GO" id="GO:0005096">
    <property type="term" value="F:GTPase activator activity"/>
    <property type="evidence" value="ECO:0007669"/>
    <property type="project" value="TreeGrafter"/>
</dbReference>
<dbReference type="PANTHER" id="PTHR47219">
    <property type="entry name" value="RAB GTPASE-ACTIVATING PROTEIN 1-LIKE"/>
    <property type="match status" value="1"/>
</dbReference>
<dbReference type="Pfam" id="PF00018">
    <property type="entry name" value="SH3_1"/>
    <property type="match status" value="1"/>
</dbReference>
<evidence type="ECO:0000313" key="10">
    <source>
        <dbReference type="Proteomes" id="UP000288716"/>
    </source>
</evidence>
<dbReference type="EMBL" id="NCKV01001289">
    <property type="protein sequence ID" value="RWS28615.1"/>
    <property type="molecule type" value="Genomic_DNA"/>
</dbReference>
<dbReference type="Gene3D" id="2.30.30.40">
    <property type="entry name" value="SH3 Domains"/>
    <property type="match status" value="1"/>
</dbReference>
<dbReference type="PANTHER" id="PTHR47219:SF13">
    <property type="entry name" value="RUN AND TBC1 DOMAIN-CONTAINING PROTEIN 3"/>
    <property type="match status" value="1"/>
</dbReference>
<evidence type="ECO:0000256" key="4">
    <source>
        <dbReference type="PROSITE-ProRule" id="PRU00192"/>
    </source>
</evidence>
<dbReference type="AlphaFoldDB" id="A0A443SMA5"/>
<dbReference type="STRING" id="299467.A0A443SMA5"/>
<dbReference type="SUPFAM" id="SSF140741">
    <property type="entry name" value="RUN domain-like"/>
    <property type="match status" value="1"/>
</dbReference>
<evidence type="ECO:0000256" key="5">
    <source>
        <dbReference type="SAM" id="MobiDB-lite"/>
    </source>
</evidence>
<dbReference type="Pfam" id="PF02759">
    <property type="entry name" value="RUN"/>
    <property type="match status" value="1"/>
</dbReference>
<organism evidence="9 10">
    <name type="scientific">Leptotrombidium deliense</name>
    <dbReference type="NCBI Taxonomy" id="299467"/>
    <lineage>
        <taxon>Eukaryota</taxon>
        <taxon>Metazoa</taxon>
        <taxon>Ecdysozoa</taxon>
        <taxon>Arthropoda</taxon>
        <taxon>Chelicerata</taxon>
        <taxon>Arachnida</taxon>
        <taxon>Acari</taxon>
        <taxon>Acariformes</taxon>
        <taxon>Trombidiformes</taxon>
        <taxon>Prostigmata</taxon>
        <taxon>Anystina</taxon>
        <taxon>Parasitengona</taxon>
        <taxon>Trombiculoidea</taxon>
        <taxon>Trombiculidae</taxon>
        <taxon>Leptotrombidium</taxon>
    </lineage>
</organism>
<accession>A0A443SMA5</accession>
<dbReference type="FunFam" id="2.30.30.40:FF:000115">
    <property type="entry name" value="Small G protein signaling modulator 3 homolog"/>
    <property type="match status" value="1"/>
</dbReference>
<dbReference type="SUPFAM" id="SSF47923">
    <property type="entry name" value="Ypt/Rab-GAP domain of gyp1p"/>
    <property type="match status" value="2"/>
</dbReference>
<reference evidence="9 10" key="1">
    <citation type="journal article" date="2018" name="Gigascience">
        <title>Genomes of trombidid mites reveal novel predicted allergens and laterally-transferred genes associated with secondary metabolism.</title>
        <authorList>
            <person name="Dong X."/>
            <person name="Chaisiri K."/>
            <person name="Xia D."/>
            <person name="Armstrong S.D."/>
            <person name="Fang Y."/>
            <person name="Donnelly M.J."/>
            <person name="Kadowaki T."/>
            <person name="McGarry J.W."/>
            <person name="Darby A.C."/>
            <person name="Makepeace B.L."/>
        </authorList>
    </citation>
    <scope>NUCLEOTIDE SEQUENCE [LARGE SCALE GENOMIC DNA]</scope>
    <source>
        <strain evidence="9">UoL-UT</strain>
    </source>
</reference>
<dbReference type="InterPro" id="IPR000195">
    <property type="entry name" value="Rab-GAP-TBC_dom"/>
</dbReference>
<evidence type="ECO:0000256" key="2">
    <source>
        <dbReference type="ARBA" id="ARBA00022443"/>
    </source>
</evidence>
<comment type="caution">
    <text evidence="9">The sequence shown here is derived from an EMBL/GenBank/DDBJ whole genome shotgun (WGS) entry which is preliminary data.</text>
</comment>
<dbReference type="SMART" id="SM00164">
    <property type="entry name" value="TBC"/>
    <property type="match status" value="1"/>
</dbReference>
<dbReference type="SMART" id="SM00326">
    <property type="entry name" value="SH3"/>
    <property type="match status" value="1"/>
</dbReference>
<dbReference type="Gene3D" id="1.20.58.900">
    <property type="match status" value="1"/>
</dbReference>
<feature type="domain" description="Rab-GAP TBC" evidence="7">
    <location>
        <begin position="196"/>
        <end position="380"/>
    </location>
</feature>
<dbReference type="Gene3D" id="1.10.472.80">
    <property type="entry name" value="Ypt/Rab-GAP domain of gyp1p, domain 3"/>
    <property type="match status" value="1"/>
</dbReference>
<dbReference type="GO" id="GO:0031267">
    <property type="term" value="F:small GTPase binding"/>
    <property type="evidence" value="ECO:0007669"/>
    <property type="project" value="TreeGrafter"/>
</dbReference>
<dbReference type="Gene3D" id="1.10.8.270">
    <property type="entry name" value="putative rabgap domain of human tbc1 domain family member 14 like domains"/>
    <property type="match status" value="1"/>
</dbReference>
<comment type="similarity">
    <text evidence="1">Belongs to the small G protein signaling modulator family.</text>
</comment>
<name>A0A443SMA5_9ACAR</name>
<keyword evidence="2 4" id="KW-0728">SH3 domain</keyword>
<dbReference type="InterPro" id="IPR050302">
    <property type="entry name" value="Rab_GAP_TBC_domain"/>
</dbReference>
<gene>
    <name evidence="9" type="ORF">B4U80_11242</name>
</gene>
<dbReference type="InterPro" id="IPR001452">
    <property type="entry name" value="SH3_domain"/>
</dbReference>
<dbReference type="VEuPathDB" id="VectorBase:LDEU003425"/>
<dbReference type="InterPro" id="IPR035969">
    <property type="entry name" value="Rab-GAP_TBC_sf"/>
</dbReference>
<dbReference type="CDD" id="cd11813">
    <property type="entry name" value="SH3_SGSM3"/>
    <property type="match status" value="1"/>
</dbReference>
<dbReference type="InterPro" id="IPR035833">
    <property type="entry name" value="SGSM3_SH3"/>
</dbReference>
<evidence type="ECO:0000259" key="6">
    <source>
        <dbReference type="PROSITE" id="PS50002"/>
    </source>
</evidence>
<dbReference type="PROSITE" id="PS50086">
    <property type="entry name" value="TBC_RABGAP"/>
    <property type="match status" value="1"/>
</dbReference>
<dbReference type="InterPro" id="IPR037213">
    <property type="entry name" value="Run_dom_sf"/>
</dbReference>